<protein>
    <submittedName>
        <fullName evidence="3">DUF4179 domain-containing protein</fullName>
    </submittedName>
</protein>
<dbReference type="SUPFAM" id="SSF88946">
    <property type="entry name" value="Sigma2 domain of RNA polymerase sigma factors"/>
    <property type="match status" value="1"/>
</dbReference>
<dbReference type="Proteomes" id="UP001178288">
    <property type="component" value="Chromosome"/>
</dbReference>
<name>A0AA95MMN8_9BACI</name>
<dbReference type="Gene3D" id="1.10.10.10">
    <property type="entry name" value="Winged helix-like DNA-binding domain superfamily/Winged helix DNA-binding domain"/>
    <property type="match status" value="1"/>
</dbReference>
<dbReference type="KEGG" id="nnv:QNH39_02815"/>
<dbReference type="AlphaFoldDB" id="A0AA95MMN8"/>
<keyword evidence="1" id="KW-1133">Transmembrane helix</keyword>
<accession>A0AA95MMN8</accession>
<dbReference type="InterPro" id="IPR025436">
    <property type="entry name" value="DUF4179"/>
</dbReference>
<keyword evidence="4" id="KW-1185">Reference proteome</keyword>
<dbReference type="Gene3D" id="2.60.40.1630">
    <property type="entry name" value="bacillus anthracis domain"/>
    <property type="match status" value="1"/>
</dbReference>
<dbReference type="InterPro" id="IPR013325">
    <property type="entry name" value="RNA_pol_sigma_r2"/>
</dbReference>
<evidence type="ECO:0000313" key="3">
    <source>
        <dbReference type="EMBL" id="WHY86824.1"/>
    </source>
</evidence>
<dbReference type="GO" id="GO:0003700">
    <property type="term" value="F:DNA-binding transcription factor activity"/>
    <property type="evidence" value="ECO:0007669"/>
    <property type="project" value="InterPro"/>
</dbReference>
<reference evidence="3" key="1">
    <citation type="submission" date="2023-05" db="EMBL/GenBank/DDBJ databases">
        <title>Comparative genomics of Bacillaceae isolates and their secondary metabolite potential.</title>
        <authorList>
            <person name="Song L."/>
            <person name="Nielsen L.J."/>
            <person name="Mohite O."/>
            <person name="Xu X."/>
            <person name="Weber T."/>
            <person name="Kovacs A.T."/>
        </authorList>
    </citation>
    <scope>NUCLEOTIDE SEQUENCE</scope>
    <source>
        <strain evidence="3">XLM17</strain>
    </source>
</reference>
<dbReference type="Gene3D" id="1.10.1740.10">
    <property type="match status" value="1"/>
</dbReference>
<feature type="transmembrane region" description="Helical" evidence="1">
    <location>
        <begin position="254"/>
        <end position="280"/>
    </location>
</feature>
<dbReference type="GO" id="GO:0006352">
    <property type="term" value="P:DNA-templated transcription initiation"/>
    <property type="evidence" value="ECO:0007669"/>
    <property type="project" value="InterPro"/>
</dbReference>
<proteinExistence type="predicted"/>
<evidence type="ECO:0000313" key="4">
    <source>
        <dbReference type="Proteomes" id="UP001178288"/>
    </source>
</evidence>
<evidence type="ECO:0000256" key="1">
    <source>
        <dbReference type="SAM" id="Phobius"/>
    </source>
</evidence>
<sequence length="690" mass="80295">MIPAKIDPMSITTISEKGVESIVDWFNQHKQSFYTLGWFYLRNQQQMEELFFQSIIKVQKELPRFKNETSFETWVTSIFIQNCRQLSEDRSLQVSEESDQHKELFYALDQLKEYEKEAVVLTYIKGISKEEAALLLQVSVEKMKELLFSGIQSLRKELGYGPFNGCKEYHKDYIDYLERTLDRSKRIDLEIHIYHCQDCQEDLATFQDVMLTMLNLTDRMEDFNVPSDFMGNVKARLAEKEKHRQQKNQKRKRMGLVFASVFALIIGIGFFTGTFTNLYYTWTEDNQELRAFLQQGLGERLNLEADSGGVKIKIKSAIADDVQTLVFYEIEDTAKDNQYVIDYHEGSSVENEYKIMSSETYPKYYPPDLKSAENNKEKNVFHGKMSLLPLTTDNGTIKLKITKLQKLIRDSSDRNSFSPYENMEFETGEWNFEIPVTKQPSIEYALDEETEVEGIPVRFNKLTIAPTATILQFAISTEHPEKRIDFLNFDNLEVNNKKFKAEIYGGSLLDSFPDVNWSTFQTHFEPLFGEKPKEVHVQFASVHLTFEDTFIIELDGIREYPQTFEYAGSTISIDKVEVGQPTIVVISNREVENRAYQSLHFNIVGEDENEPISMEINSEGVLFDKNGIEYDMNENPFVYDKIEQPRYFETVYSYGLQSNNAEEKVVPKRLEIYGYNSTKYLDDVVKISVK</sequence>
<organism evidence="3 4">
    <name type="scientific">Neobacillus novalis</name>
    <dbReference type="NCBI Taxonomy" id="220687"/>
    <lineage>
        <taxon>Bacteria</taxon>
        <taxon>Bacillati</taxon>
        <taxon>Bacillota</taxon>
        <taxon>Bacilli</taxon>
        <taxon>Bacillales</taxon>
        <taxon>Bacillaceae</taxon>
        <taxon>Neobacillus</taxon>
    </lineage>
</organism>
<gene>
    <name evidence="3" type="ORF">QNH39_02815</name>
</gene>
<keyword evidence="1" id="KW-0812">Transmembrane</keyword>
<evidence type="ECO:0000259" key="2">
    <source>
        <dbReference type="Pfam" id="PF13786"/>
    </source>
</evidence>
<dbReference type="SUPFAM" id="SSF88659">
    <property type="entry name" value="Sigma3 and sigma4 domains of RNA polymerase sigma factors"/>
    <property type="match status" value="1"/>
</dbReference>
<feature type="domain" description="DUF4179" evidence="2">
    <location>
        <begin position="247"/>
        <end position="332"/>
    </location>
</feature>
<dbReference type="Pfam" id="PF13786">
    <property type="entry name" value="DUF4179"/>
    <property type="match status" value="1"/>
</dbReference>
<dbReference type="RefSeq" id="WP_066095717.1">
    <property type="nucleotide sequence ID" value="NZ_CP126114.1"/>
</dbReference>
<dbReference type="EMBL" id="CP126114">
    <property type="protein sequence ID" value="WHY86824.1"/>
    <property type="molecule type" value="Genomic_DNA"/>
</dbReference>
<dbReference type="InterPro" id="IPR013324">
    <property type="entry name" value="RNA_pol_sigma_r3/r4-like"/>
</dbReference>
<dbReference type="InterPro" id="IPR036388">
    <property type="entry name" value="WH-like_DNA-bd_sf"/>
</dbReference>
<keyword evidence="1" id="KW-0472">Membrane</keyword>